<evidence type="ECO:0000313" key="1">
    <source>
        <dbReference type="EMBL" id="CAK9003511.1"/>
    </source>
</evidence>
<comment type="caution">
    <text evidence="1">The sequence shown here is derived from an EMBL/GenBank/DDBJ whole genome shotgun (WGS) entry which is preliminary data.</text>
</comment>
<dbReference type="EMBL" id="CAXAMN010003225">
    <property type="protein sequence ID" value="CAK9003511.1"/>
    <property type="molecule type" value="Genomic_DNA"/>
</dbReference>
<proteinExistence type="predicted"/>
<evidence type="ECO:0000313" key="2">
    <source>
        <dbReference type="Proteomes" id="UP001642484"/>
    </source>
</evidence>
<protein>
    <submittedName>
        <fullName evidence="1">Uncharacterized protein</fullName>
    </submittedName>
</protein>
<gene>
    <name evidence="1" type="ORF">CCMP2556_LOCUS7321</name>
</gene>
<dbReference type="Proteomes" id="UP001642484">
    <property type="component" value="Unassembled WGS sequence"/>
</dbReference>
<name>A0ABP0ILP6_9DINO</name>
<organism evidence="1 2">
    <name type="scientific">Durusdinium trenchii</name>
    <dbReference type="NCBI Taxonomy" id="1381693"/>
    <lineage>
        <taxon>Eukaryota</taxon>
        <taxon>Sar</taxon>
        <taxon>Alveolata</taxon>
        <taxon>Dinophyceae</taxon>
        <taxon>Suessiales</taxon>
        <taxon>Symbiodiniaceae</taxon>
        <taxon>Durusdinium</taxon>
    </lineage>
</organism>
<accession>A0ABP0ILP6</accession>
<sequence length="489" mass="54620">MQWSQWFLQFVSVLQKAKDIILDAVDATSTAVGYVTKRHAVKMRMRVVQAARSQLENQLKQAKDETKTTKDLEVVIEGVESRLNMVIAGDQVDDEMGNTPDDLAPAEIDAKIEQVGSEMQKLCQEIHQVHKAEEAREIHQLVEANVADGDRWVAILNSARQGNQPPATDDAWMQVVSKWSQNHESRMARVQSQVTQANDMAKSAAARVEEAQLAYKRKQEAKNEVAAKLRNHEEAIRAQKGTTGETVARSREAAKLAKAMVANGNIDIEQLKSLVVGGNAVWVFMEDSNRVSEYPEERRKLGIKDGILYAQHVWVEAEARHLLLQNRAPQQFGSFRADVGAKLFHAHTGSLYDFFVAEQYQKNCQTNYQRGMVRVELGQGDTGRLECELQQQLDEAAGQLAEAAKNLAEEVQKKARLALSVEVLKATAVGLGNGLQKVVEDLAIDYPKGGRIGEAAVPVFWEPPLFKFNQYVCFFEFFLFSLKVVKNGS</sequence>
<reference evidence="1 2" key="1">
    <citation type="submission" date="2024-02" db="EMBL/GenBank/DDBJ databases">
        <authorList>
            <person name="Chen Y."/>
            <person name="Shah S."/>
            <person name="Dougan E. K."/>
            <person name="Thang M."/>
            <person name="Chan C."/>
        </authorList>
    </citation>
    <scope>NUCLEOTIDE SEQUENCE [LARGE SCALE GENOMIC DNA]</scope>
</reference>
<keyword evidence="2" id="KW-1185">Reference proteome</keyword>